<dbReference type="OrthoDB" id="428159at2759"/>
<keyword evidence="4" id="KW-0175">Coiled coil</keyword>
<proteinExistence type="inferred from homology"/>
<feature type="domain" description="Vacuolar protein sorting-associated protein 13 VPS13 adaptor binding" evidence="8">
    <location>
        <begin position="2320"/>
        <end position="2485"/>
    </location>
</feature>
<comment type="caution">
    <text evidence="10">The sequence shown here is derived from an EMBL/GenBank/DDBJ whole genome shotgun (WGS) entry which is preliminary data.</text>
</comment>
<dbReference type="InterPro" id="IPR009543">
    <property type="entry name" value="VPS13_VAB"/>
</dbReference>
<dbReference type="Pfam" id="PF12624">
    <property type="entry name" value="VPS13_N"/>
    <property type="match status" value="1"/>
</dbReference>
<dbReference type="Proteomes" id="UP000242188">
    <property type="component" value="Unassembled WGS sequence"/>
</dbReference>
<evidence type="ECO:0000259" key="6">
    <source>
        <dbReference type="Pfam" id="PF12624"/>
    </source>
</evidence>
<feature type="domain" description="Vacuolar protein sorting-associated protein 13 VPS13 adaptor binding" evidence="8">
    <location>
        <begin position="1937"/>
        <end position="2260"/>
    </location>
</feature>
<dbReference type="STRING" id="6573.A0A210PT48"/>
<dbReference type="InterPro" id="IPR026847">
    <property type="entry name" value="VPS13"/>
</dbReference>
<evidence type="ECO:0000256" key="4">
    <source>
        <dbReference type="SAM" id="Coils"/>
    </source>
</evidence>
<feature type="domain" description="Chorein N-terminal" evidence="6">
    <location>
        <begin position="2"/>
        <end position="797"/>
    </location>
</feature>
<feature type="region of interest" description="Disordered" evidence="5">
    <location>
        <begin position="1321"/>
        <end position="1362"/>
    </location>
</feature>
<dbReference type="PANTHER" id="PTHR16166">
    <property type="entry name" value="VACUOLAR PROTEIN SORTING-ASSOCIATED PROTEIN VPS13"/>
    <property type="match status" value="1"/>
</dbReference>
<dbReference type="InterPro" id="IPR056748">
    <property type="entry name" value="VPS13-like_C"/>
</dbReference>
<feature type="compositionally biased region" description="Polar residues" evidence="5">
    <location>
        <begin position="1330"/>
        <end position="1362"/>
    </location>
</feature>
<organism evidence="10 11">
    <name type="scientific">Mizuhopecten yessoensis</name>
    <name type="common">Japanese scallop</name>
    <name type="synonym">Patinopecten yessoensis</name>
    <dbReference type="NCBI Taxonomy" id="6573"/>
    <lineage>
        <taxon>Eukaryota</taxon>
        <taxon>Metazoa</taxon>
        <taxon>Spiralia</taxon>
        <taxon>Lophotrochozoa</taxon>
        <taxon>Mollusca</taxon>
        <taxon>Bivalvia</taxon>
        <taxon>Autobranchia</taxon>
        <taxon>Pteriomorphia</taxon>
        <taxon>Pectinida</taxon>
        <taxon>Pectinoidea</taxon>
        <taxon>Pectinidae</taxon>
        <taxon>Mizuhopecten</taxon>
    </lineage>
</organism>
<dbReference type="GO" id="GO:0045053">
    <property type="term" value="P:protein retention in Golgi apparatus"/>
    <property type="evidence" value="ECO:0007669"/>
    <property type="project" value="TreeGrafter"/>
</dbReference>
<evidence type="ECO:0000256" key="5">
    <source>
        <dbReference type="SAM" id="MobiDB-lite"/>
    </source>
</evidence>
<evidence type="ECO:0000256" key="1">
    <source>
        <dbReference type="ARBA" id="ARBA00006545"/>
    </source>
</evidence>
<dbReference type="Pfam" id="PF25033">
    <property type="entry name" value="VPS13_M"/>
    <property type="match status" value="1"/>
</dbReference>
<evidence type="ECO:0000313" key="11">
    <source>
        <dbReference type="Proteomes" id="UP000242188"/>
    </source>
</evidence>
<feature type="domain" description="Intermembrane lipid transfer protein VPS13-like C-terminal" evidence="9">
    <location>
        <begin position="3099"/>
        <end position="3210"/>
    </location>
</feature>
<evidence type="ECO:0000256" key="3">
    <source>
        <dbReference type="ARBA" id="ARBA00023055"/>
    </source>
</evidence>
<keyword evidence="3" id="KW-0445">Lipid transport</keyword>
<feature type="coiled-coil region" evidence="4">
    <location>
        <begin position="98"/>
        <end position="127"/>
    </location>
</feature>
<sequence>MVFESLVVDLINKYLGDYVENLDRSQLKLGIWGGDAVLQNLDLKESALDDLDLPVKIKAGHIGKLTLKIPWKNLYTEPVIASIDGIYALAVPNIAIKYNAEKEEKAKQEAKQRRLQQIEEAKQIEAEKNKPKDPKKDSFAEKMATQIIKNLQVHVKNIHVRYEDSYTNPKRPFSIGITLQELLFQLVRLDSLAVYWNSNSECLDGADKALILEKLKTDIASKDKKTQSQYLIKPISLVSHLRLNTKPEQTNFTIPKIYLTLVFDDIAVMLSKMQYTDILEMLEALERMTLRGVYRKYRPEIQVHKHAKQWWHFAMTSVLEENVRRRRRMWSWDHISRHRKNMRDYREAYVKKLDSKKVASDVQKKIEECERVLDVLSLTLMRQHAEVEAAKLGAKREKEKEEKGWFGGFFGGKKKKESKGSKDAGDMQEKFQELYTPDEKAKLYSAIGYEEDESDPTLPKEFVAVKFVTKLSTLSFTLKDEARRDPQILRLQLKDVFSSFGQRPAASAIQLEAKIDRFTVNGVQQNGQTPQMVLSQTEEADQVYSLLDVQVETNPLDGACDTRVRVNARPLQIVYDAITVNQLADFFKPPEDIRLQQLSQAAVAKFEDLKEQSATGLQHAIDQRKYTDIRIDVKSSYVIIPEGGFYKKNCKQLILDLGNLKVNSEKNQSSSGVKGQLDTVEEIIKRAYDKFNIEIDRTQLLFVNAGEDWQSVRTLAVSPLHVLEPISLSVCLQKCMFDKDSRMAKMKVSGELKLLSLTISDARLQEIIQLVDSIPLPESAPPPDEDDIFKSATDIPVTDLNANQLSLADVAVVAVVDKKVDKDMERSTSQDLTNYTDLELKFEVKKVCVNLLQHTSVEDILVLKLVVESIGTQLAIRTHDMSAEAYIGGVYLQYLKEKVVSGGPLINLINTPSVDDHLVRLLTVNYVKANPDGPDFATTHKKTEQTVTVTFTALEVMLHQEALLSLIVFAEGLQPPPRPQVEVKASTTSEKKEESAEKKDSQKSGSKKKGKEKDPDQIDIKVNAELNQIGVTICTKHNLITDMRVKGIDAKVTIQEEKTVVSAMLKAITIFDPDPDTLYQKIMEIQGEAVLTLDVTIYNHATEGAKYADMSCMDTSVNVTLGCIRLVFVNKFVNDLLVFVNNFQAAKDQAVFQAARERMVHAGQSVAEFSKDAVSKLQEKAPRVGLNINMQAPLIVIPLSSKSREVLLADFGELSIQNGFHLTGKVSSSGIPAVLDRMVIQLKQLKLTRDVFNVAGASRGECLILEPVTISLNVTRNLAISWYTDQPEVDITGSMEAIVATMSQGDFKMAMSLLEENLNEGQVKTEDNDQSQTGIEQPSETSVTQESPSGTSSEGQVTQKVSEPTEVKVNYTKVKFNFQMKSLEAALYTGESCLDSGTSSRDPVKCLGKVELKVIAVEGKVMLDGAIVTKVILKDTIVDDARPEKQNGVTRMIERNAVKLSENTIGTGGGQGANMIDVSFTQESNQDKDIAVKVSSLYICVCVDFLMALATFFQMPEAKNKPAVAAKEDKPKATPSKQVQQPPVAEMRITVTMEKPEIILIEDQSKPSSTALKMDTQLSFKMRMSTQRQEMSAILQDLQITSCIFNQRQNIGAQILHPCEISFYSQAPFGKGAHMDLSTSDLILNISPATIRTISEVVATLSAKSGEAEKANTYKVPTDLWETKKLEGKDFWYLTTDEPDSTVTDLVTMEDEDKREEQLIVKIPTIVVKLEGGVGNRTVPLLILESSFSGEVKDWSGKLGVESTLKLEVAYYNEKLTVWEPLVEPILENSKLRRWELGLEVTMNEDLPVIADDEVDGELDNIVLPPAKMSINIRSTDSLQLVVSKTCLEVLNNLGKSFGEAYQLVEPTEKAGVIMSPYVIKNKTGIPMVMKLDNSFEMPEDASNMKVKLSPTRQLNLFTKKKSVLIRKASVIKATQEGDEKKLIFQMEQYNATREVTIKRAEKRLYQINNRTSANEVWAVVVCTDCHIGQRVVSLRSIVQAKNHLPQTVEVFYREGSRISSCGLVLAEETMDIPLHTIYTETGEFFFKPVSETDEYRVSKESVGWRSAANLGTKQLSCEGQQGHSPFYMNVWAECEQIYYEESDSLTAKSYTLHLCPTVILHNLLPFPIKFMLEGTDGYTTLDQGGNLPLTNAGVGKSNLEIMIPNYMEKEWCGRNLLRVDIPDLSLWSFSAFIGAQKVDMDLGFHCKKSSGSMDLSLYSPYWMINKTGQRMLYKGSDSEDVIEHHHDNEDVVLFSFKQKSFFSAKKKKNKHTVKSALAEPAFVVSTTLTPEELQDYRMGMEWQEGKDHGKDKKVKEWRQSGKACLKIGDTEWSDKFSLDVVGSSGTVQCKTKTRTFEVGVNIVLSQSGLTKLCTFTPYYMLLNTADHSLLIAESTSTQTWYEVKAKECQPFWPQLTGKEMKMRAKVKGSEVMTSEFLFNKANNTLARLDDQHGGINVDCQVTESAMVTTFSSYKDGMASVQIVNHTDAASVTFHQSGSKNIHLLGPGHFMMYTWENLTDKREIVWTCGDKKEVKNTLVEDGYDYFALSSDNNVYWVSFLDGMQRVLLFTEDLNLATLAQQAGELERIEQEINVCIQGLGLSLINDLSQTEVAFLGITSSGVIWEEKKKRFKALSMKNAHVLEEAYQKYLTEIELGHNPPPHLNLDNKMEVDFNEMRMFRPNNRGIRRSFQEGIWLQYKTSPHQIQLHAKINRLQLDNQMTGAVFPTVLSPVPLPKSVAADSVPKPFTEVSVMLRKHEHDNMLQFKYFKVLIQEMQLKVDQGFLNNIIDLFSSSQDVSREQETALFLVDCEKVKVKLMDEVGLSLADEQKNFYDYLHFSPIKIHLSFSLQGGGGDGKPTQIHANVINIFLQSVGVVLTDVQDVVFKLGYFQKEHCFYNQSQLLGQMTKHYAGQAIKQMYVLVLGLDVLGNPFGLLRGVAEGIEDLFYEPYQGAIQGPEEFAEGLALGVRSLFGHAVGGAAGAVSRITGTLGKGFAALTLDDDYQKKRREAMNKRPANVREGLARGGKGLVMGVFDGVTGIVRKPIEGAKNEGVGGFFKGVGKGLVGVVTRPTSGVIDFASSSLEGIKRIADFSEEIRRIRPPRRFHSDRVIRPYNKQESEGYAILSETEKGKYFTTDHYVAHLVLSRDSKHVLVVTDKRVVFAVRGELFGHWDADWTYTWVEMKEPPKRSQKGIEIYLKEKEKKKFLFSSSTAKKEVAIGDQRQAEWIANKIKETMMRGKKTIDSRRSTQSSSATFLLPFSETYPLKTTLFITQSSNLYLFSSSICGLGGYHKVQSSNLYLFSSSICGLGGYHKVQSSNLYLFSSSIRGLGGTTRYSPQTSTCSPPLSVDSGVPQGTVLKPLLVLLLYPWTRGYHKVQSSNLYLFSSSIRGLGGTTRYSPQTSTCSPPLSVDSGVPQGTVLKPLLVLLLYPWTRGYHKVQSSNLYLFSSSIRGLGGTTRYSPQTSTCSPPLSVDSGVPQGTVLKPLLVLLLYPWTRGYHKVQSSNLYLFSSSIRGLGGTTRYSPQTSTCSPPLSVDSGVPQGTVLKPLLVLLLYPWTRGYHKVQSSNLYLFSSSIRGLGGTTRGFTADCDNGSLTINSDSRGFTADCDGVDFPAGCDGVDSSAKCERVDYSAGCDVRIFIINRDGRGFTADCDGGSFTINCDGRGFTADCDDGSFTINCDCRGFTADCDDGSLAINSDSRGFTADCDGVDFPVGCDGVDSSAKCDGVDYSAGCDDRIFIINRDGRGFTADCDGGSFTINCDGRGFTAVCDGVDFPAYCDDVDFTAEFDVDLTMDCDDGSFIINCDGNGCDDRGFTVDCDGVE</sequence>
<dbReference type="Pfam" id="PF25036">
    <property type="entry name" value="VPS13_VAB"/>
    <property type="match status" value="2"/>
</dbReference>
<evidence type="ECO:0000313" key="10">
    <source>
        <dbReference type="EMBL" id="OWF39658.1"/>
    </source>
</evidence>
<dbReference type="EMBL" id="NEDP02005517">
    <property type="protein sequence ID" value="OWF39658.1"/>
    <property type="molecule type" value="Genomic_DNA"/>
</dbReference>
<dbReference type="InterPro" id="IPR056747">
    <property type="entry name" value="VPS13-like_M"/>
</dbReference>
<name>A0A210PT48_MIZYE</name>
<dbReference type="PANTHER" id="PTHR16166:SF93">
    <property type="entry name" value="INTERMEMBRANE LIPID TRANSFER PROTEIN VPS13"/>
    <property type="match status" value="1"/>
</dbReference>
<dbReference type="GO" id="GO:0006623">
    <property type="term" value="P:protein targeting to vacuole"/>
    <property type="evidence" value="ECO:0007669"/>
    <property type="project" value="TreeGrafter"/>
</dbReference>
<keyword evidence="11" id="KW-1185">Reference proteome</keyword>
<dbReference type="GO" id="GO:0006869">
    <property type="term" value="P:lipid transport"/>
    <property type="evidence" value="ECO:0007669"/>
    <property type="project" value="UniProtKB-KW"/>
</dbReference>
<evidence type="ECO:0000259" key="8">
    <source>
        <dbReference type="Pfam" id="PF25036"/>
    </source>
</evidence>
<evidence type="ECO:0000259" key="9">
    <source>
        <dbReference type="Pfam" id="PF25037"/>
    </source>
</evidence>
<feature type="domain" description="VPS13-like middle region" evidence="7">
    <location>
        <begin position="1033"/>
        <end position="1859"/>
    </location>
</feature>
<dbReference type="InterPro" id="IPR026854">
    <property type="entry name" value="VPS13_N"/>
</dbReference>
<evidence type="ECO:0000259" key="7">
    <source>
        <dbReference type="Pfam" id="PF25033"/>
    </source>
</evidence>
<feature type="region of interest" description="Disordered" evidence="5">
    <location>
        <begin position="978"/>
        <end position="1016"/>
    </location>
</feature>
<evidence type="ECO:0000256" key="2">
    <source>
        <dbReference type="ARBA" id="ARBA00022448"/>
    </source>
</evidence>
<protein>
    <submittedName>
        <fullName evidence="10">Vacuolar protein sorting-associated protein 13A</fullName>
    </submittedName>
</protein>
<gene>
    <name evidence="10" type="ORF">KP79_PYT23276</name>
</gene>
<feature type="compositionally biased region" description="Basic and acidic residues" evidence="5">
    <location>
        <begin position="989"/>
        <end position="1002"/>
    </location>
</feature>
<comment type="similarity">
    <text evidence="1">Belongs to the VPS13 family.</text>
</comment>
<keyword evidence="2" id="KW-0813">Transport</keyword>
<accession>A0A210PT48</accession>
<reference evidence="10 11" key="1">
    <citation type="journal article" date="2017" name="Nat. Ecol. Evol.">
        <title>Scallop genome provides insights into evolution of bilaterian karyotype and development.</title>
        <authorList>
            <person name="Wang S."/>
            <person name="Zhang J."/>
            <person name="Jiao W."/>
            <person name="Li J."/>
            <person name="Xun X."/>
            <person name="Sun Y."/>
            <person name="Guo X."/>
            <person name="Huan P."/>
            <person name="Dong B."/>
            <person name="Zhang L."/>
            <person name="Hu X."/>
            <person name="Sun X."/>
            <person name="Wang J."/>
            <person name="Zhao C."/>
            <person name="Wang Y."/>
            <person name="Wang D."/>
            <person name="Huang X."/>
            <person name="Wang R."/>
            <person name="Lv J."/>
            <person name="Li Y."/>
            <person name="Zhang Z."/>
            <person name="Liu B."/>
            <person name="Lu W."/>
            <person name="Hui Y."/>
            <person name="Liang J."/>
            <person name="Zhou Z."/>
            <person name="Hou R."/>
            <person name="Li X."/>
            <person name="Liu Y."/>
            <person name="Li H."/>
            <person name="Ning X."/>
            <person name="Lin Y."/>
            <person name="Zhao L."/>
            <person name="Xing Q."/>
            <person name="Dou J."/>
            <person name="Li Y."/>
            <person name="Mao J."/>
            <person name="Guo H."/>
            <person name="Dou H."/>
            <person name="Li T."/>
            <person name="Mu C."/>
            <person name="Jiang W."/>
            <person name="Fu Q."/>
            <person name="Fu X."/>
            <person name="Miao Y."/>
            <person name="Liu J."/>
            <person name="Yu Q."/>
            <person name="Li R."/>
            <person name="Liao H."/>
            <person name="Li X."/>
            <person name="Kong Y."/>
            <person name="Jiang Z."/>
            <person name="Chourrout D."/>
            <person name="Li R."/>
            <person name="Bao Z."/>
        </authorList>
    </citation>
    <scope>NUCLEOTIDE SEQUENCE [LARGE SCALE GENOMIC DNA]</scope>
    <source>
        <strain evidence="10 11">PY_sf001</strain>
    </source>
</reference>
<dbReference type="Pfam" id="PF25037">
    <property type="entry name" value="VPS13_C"/>
    <property type="match status" value="1"/>
</dbReference>